<dbReference type="Pfam" id="PF10344">
    <property type="entry name" value="Hobbit"/>
    <property type="match status" value="1"/>
</dbReference>
<feature type="region of interest" description="Disordered" evidence="1">
    <location>
        <begin position="1626"/>
        <end position="1710"/>
    </location>
</feature>
<feature type="compositionally biased region" description="Gly residues" evidence="1">
    <location>
        <begin position="2177"/>
        <end position="2189"/>
    </location>
</feature>
<evidence type="ECO:0000256" key="1">
    <source>
        <dbReference type="SAM" id="MobiDB-lite"/>
    </source>
</evidence>
<keyword evidence="2" id="KW-0812">Transmembrane</keyword>
<keyword evidence="5" id="KW-1185">Reference proteome</keyword>
<name>A0A267FZ47_9PLAT</name>
<feature type="compositionally biased region" description="Polar residues" evidence="1">
    <location>
        <begin position="1549"/>
        <end position="1563"/>
    </location>
</feature>
<feature type="region of interest" description="Disordered" evidence="1">
    <location>
        <begin position="475"/>
        <end position="501"/>
    </location>
</feature>
<feature type="compositionally biased region" description="Polar residues" evidence="1">
    <location>
        <begin position="1523"/>
        <end position="1537"/>
    </location>
</feature>
<dbReference type="PANTHER" id="PTHR15678">
    <property type="entry name" value="ANTIGEN MLAA-22-RELATED"/>
    <property type="match status" value="1"/>
</dbReference>
<feature type="region of interest" description="Disordered" evidence="1">
    <location>
        <begin position="2170"/>
        <end position="2191"/>
    </location>
</feature>
<feature type="compositionally biased region" description="Low complexity" evidence="1">
    <location>
        <begin position="1672"/>
        <end position="1710"/>
    </location>
</feature>
<dbReference type="EMBL" id="NIVC01000697">
    <property type="protein sequence ID" value="PAA78252.1"/>
    <property type="molecule type" value="Genomic_DNA"/>
</dbReference>
<protein>
    <recommendedName>
        <fullName evidence="3">FMP27/BLTP2/Hobbit GFWDK motif-containing RBG unit domain-containing protein</fullName>
    </recommendedName>
</protein>
<gene>
    <name evidence="4" type="ORF">BOX15_Mlig022282g2</name>
</gene>
<dbReference type="STRING" id="282301.A0A267FZ47"/>
<feature type="compositionally biased region" description="Gly residues" evidence="1">
    <location>
        <begin position="2315"/>
        <end position="2329"/>
    </location>
</feature>
<comment type="caution">
    <text evidence="4">The sequence shown here is derived from an EMBL/GenBank/DDBJ whole genome shotgun (WGS) entry which is preliminary data.</text>
</comment>
<dbReference type="SMART" id="SM01214">
    <property type="entry name" value="Fmp27_GFWDK"/>
    <property type="match status" value="1"/>
</dbReference>
<dbReference type="Proteomes" id="UP000215902">
    <property type="component" value="Unassembled WGS sequence"/>
</dbReference>
<dbReference type="PANTHER" id="PTHR15678:SF6">
    <property type="entry name" value="BRIDGE-LIKE LIPID TRANSFER PROTEIN FAMILY MEMBER 2"/>
    <property type="match status" value="1"/>
</dbReference>
<reference evidence="4 5" key="1">
    <citation type="submission" date="2017-06" db="EMBL/GenBank/DDBJ databases">
        <title>A platform for efficient transgenesis in Macrostomum lignano, a flatworm model organism for stem cell research.</title>
        <authorList>
            <person name="Berezikov E."/>
        </authorList>
    </citation>
    <scope>NUCLEOTIDE SEQUENCE [LARGE SCALE GENOMIC DNA]</scope>
    <source>
        <strain evidence="4">DV1</strain>
        <tissue evidence="4">Whole organism</tissue>
    </source>
</reference>
<accession>A0A267FZ47</accession>
<proteinExistence type="predicted"/>
<evidence type="ECO:0000313" key="5">
    <source>
        <dbReference type="Proteomes" id="UP000215902"/>
    </source>
</evidence>
<feature type="compositionally biased region" description="Basic and acidic residues" evidence="1">
    <location>
        <begin position="1538"/>
        <end position="1548"/>
    </location>
</feature>
<feature type="domain" description="FMP27/BLTP2/Hobbit GFWDK motif-containing RBG unit" evidence="3">
    <location>
        <begin position="1118"/>
        <end position="1250"/>
    </location>
</feature>
<feature type="transmembrane region" description="Helical" evidence="2">
    <location>
        <begin position="7"/>
        <end position="28"/>
    </location>
</feature>
<feature type="compositionally biased region" description="Low complexity" evidence="1">
    <location>
        <begin position="1634"/>
        <end position="1652"/>
    </location>
</feature>
<evidence type="ECO:0000313" key="4">
    <source>
        <dbReference type="EMBL" id="PAA78252.1"/>
    </source>
</evidence>
<sequence length="2531" mass="278215">MYIVLSLIVFIVSCLILCLPRLFVFYLASKLYNRLHIDLKVQYVGLFKGFNIWLHFPNNTTVEIKSVQITSSLWNKEAPWILTAIVQDVEAESSLHSVHNWSFLRDGSYSLPRQFPFDDVKPSCSESSAGYTGQRESNSKHLRTLLQFLGITVKNLHIKVGSFPRLSSLHFYFDRLELFIASIDSECCNCQLQGSDMSVKFITNKLLVSNQAGQSNEDMVRLLLMNSRIGAARLQLNQRTSDGSPVSVQCRVAEPRFFVTQEFFAYLKDYAKTQESLRLMRSLYTYGFNRAGLHEAEAADNSAIPVVAGGGARPPASASIDEEGSPLFWLPRRAELQIDALHCELEREMCRRSLVLEWSALSAKLQNDTAAEERDGGGGGRNSIASASVAAAAAAAADEFAGQASMRLALCDFAVVLNDDIPFAKVKKFEFFGDLYPKVIDFKLALLTPFFAYQVEEARFWAHYLRSVLPRSLRGADNSPSPSPTPSPAPAAAVTSSPRRRRQRLRARLGRLLGSKRIEMILDVRAEPGQSLCLEFGVTELQPGLRVTYGPTKLDLVLDTHGGYRPPVACQIQCASCDLQGPLCVQLSNQNPAHMRVLDSSLANALEIDSCHITCPKLSGQSDALQTKLTVSRCQLKVTRELVQTLTQLVHAWAASFAQQQSEQQQQQQPNRQPQPPLLAFRRPAILLHASLQEGILSAVSTCGDHIRVWLRQLDLELRSHQHQHHQQTGFGGATVSMDLKLLKVLHYSSWLAKTPRSVALSLHMLHAKTGPHGRLKLICSDPIEAFWSPGVHLCLKDIHEHCLAPILKLMHPAEISEAGRHDDASKPSSGPARALLIVNLQQQVSLTLQLSSSHGLNLCLSSLQLESGIARCETASLYFDSRRIFQAVALTVSASTHRQPRVGLNVPENKVYTTAMDTLLVRFPFEFDFYECMDHVLSTRKWLRSVHNHTDKDLIEDDSVPLGPDICVNIGSLTIELHDDPFELNLSENYLLMLDECLETEERILIAQAMARRAGHLDRDKLAQISEQLHARKADTFIKRKMKLRECPASQTLMTWSVSRLSVAWLLDTSLRGRGRLLQAMSSIDPWSPLPPGHEFGTLYGRRLLVDAAAWTCQLRDYPECLLRTKELSLQTRLVVAESAPSPNSIRFVTVEPGSPWPNATVIRCMPPLKFFHDARMRLQLAELCYGSNWQPAFDWFNQCFNNILRPTRDPSPPMPWWDKCRLKYHGTLVAEAKEMVWRYHTSGDPCNSTEFLELRWSNGVDFEWTNMLWSFQGDLDVHCRTASKYDDCRLFHFPATRYNILIEWITDGNPNDHHSVMPVNPDRLPKGTDLSSLDSFAQFRTRGINLTFDLRVGIGLPREASAGSPDPVAESNCYTNALKFFDKLATCLTKVSRPIRRGQIFRQNVGGRGGAGVGGRKPLFGRSLRSFRLNLACPRTLSEYWVSFSRRHGIQMSTGELQLRACFTMELAGYKDGLKRRPRAQWTASSLTVKIRGVSVTLSSSGVDGRLQLLELSAVDYNRSGSGQARGTSFSTFNSEDSREANDSRSRSSTGEDGASGSVSSDPERLTAKHNVFVKDLKVRWTLEIRNHIFGLINIYQDAMELRKNLSAPMPTQLKVLLEGEAARAAGDPSVQQRQRQQQRQQQQQQQQQQEQHRRTSSVKQHRSWDYRAAHQPPSASSTPTQNPAAAAAAAPISTSTPANSTAAPASASGSASASAAATSGSASGSAAAADAGYDFEALLSRLAYEREHELNINVSSDQTGQARDIGRCLHGHALCSIKDVLECQLRVDLLNLQLLLKSPNTPGYLIVCADRTCLSLAQCQPVWRGEELLSKSTVTGDLIGMQYFSTVGRGQAEERWLPEAIVRGNRVGLEDELKGCPDVVGAGPRVGGIVSDRVGSGDNLQRIVSRCRCDIRYASYTPGDPSEMAHLSIIGPAAEDPVFTNEEGVTTFTLWHHTIAACANSQQWERAIDLIQNLLFYVEPKRKELMERLQTLKWALFVKPPEHQRELILSDQEELRNLMQDQRDIEKDIYRLLKEAASPTRRGDELLRDLEARAAAVKEKIQDRSAVLALRINVYQVSQLGRHGRRNQSKQERMIRRNEICFEDATCVLTKEAGQLDFAKVILKDFLYTRTFKADYSGAHHIELGYLQVQDTANGCVDVVSPTHWRRPPALPDGAGGNAEASGGGADASSSSAATAAAAAAAAADAEADSQQQPFLRVDCVELPPITGISVKQSLEVQIDRLKLNVTKSFYKEIKDFLFDTESGGGGGSASGTGGGGSLASGSSNANIVGVGATGGGGGGGSSTTSGNYSGSVGGNGGGSQPGPVGGTSSAVVAAQRLRGGGGSSGNSVVGGVSGGAVGGVVSGGGVGSSGGGGGGGGGGGASGAGATAADMFETMRMRAAETHTFYSVRVFPVPIILSYKGEKDRSIINLTDYEILSPPIEISNRNFTWQDLAVEIKQRVSRDIIQQVLKQKLKIPRPFRDQTPFQPMREPRPMSEQQKAVMIFGHKYAETARKGKPASSAAKQLPD</sequence>
<feature type="region of interest" description="Disordered" evidence="1">
    <location>
        <begin position="1523"/>
        <end position="1565"/>
    </location>
</feature>
<keyword evidence="2" id="KW-1133">Transmembrane helix</keyword>
<feature type="region of interest" description="Disordered" evidence="1">
    <location>
        <begin position="2300"/>
        <end position="2332"/>
    </location>
</feature>
<evidence type="ECO:0000259" key="3">
    <source>
        <dbReference type="SMART" id="SM01214"/>
    </source>
</evidence>
<organism evidence="4 5">
    <name type="scientific">Macrostomum lignano</name>
    <dbReference type="NCBI Taxonomy" id="282301"/>
    <lineage>
        <taxon>Eukaryota</taxon>
        <taxon>Metazoa</taxon>
        <taxon>Spiralia</taxon>
        <taxon>Lophotrochozoa</taxon>
        <taxon>Platyhelminthes</taxon>
        <taxon>Rhabditophora</taxon>
        <taxon>Macrostomorpha</taxon>
        <taxon>Macrostomida</taxon>
        <taxon>Macrostomidae</taxon>
        <taxon>Macrostomum</taxon>
    </lineage>
</organism>
<keyword evidence="2" id="KW-0472">Membrane</keyword>
<dbReference type="InterPro" id="IPR019441">
    <property type="entry name" value="FMP27/BLTP2/Hobbit_GFWDK_RBG"/>
</dbReference>
<dbReference type="InterPro" id="IPR045167">
    <property type="entry name" value="Hobbit"/>
</dbReference>
<evidence type="ECO:0000256" key="2">
    <source>
        <dbReference type="SAM" id="Phobius"/>
    </source>
</evidence>
<dbReference type="OrthoDB" id="1562405at2759"/>